<accession>A0ABW4FSW1</accession>
<gene>
    <name evidence="2" type="ORF">ACFSCY_27560</name>
</gene>
<reference evidence="3" key="1">
    <citation type="journal article" date="2019" name="Int. J. Syst. Evol. Microbiol.">
        <title>The Global Catalogue of Microorganisms (GCM) 10K type strain sequencing project: providing services to taxonomists for standard genome sequencing and annotation.</title>
        <authorList>
            <consortium name="The Broad Institute Genomics Platform"/>
            <consortium name="The Broad Institute Genome Sequencing Center for Infectious Disease"/>
            <person name="Wu L."/>
            <person name="Ma J."/>
        </authorList>
    </citation>
    <scope>NUCLEOTIDE SEQUENCE [LARGE SCALE GENOMIC DNA]</scope>
    <source>
        <strain evidence="3">JCM 12165</strain>
    </source>
</reference>
<dbReference type="InterPro" id="IPR011335">
    <property type="entry name" value="Restrct_endonuc-II-like"/>
</dbReference>
<feature type="domain" description="DUF559" evidence="1">
    <location>
        <begin position="199"/>
        <end position="263"/>
    </location>
</feature>
<comment type="caution">
    <text evidence="2">The sequence shown here is derived from an EMBL/GenBank/DDBJ whole genome shotgun (WGS) entry which is preliminary data.</text>
</comment>
<name>A0ABW4FSW1_9PSEU</name>
<evidence type="ECO:0000313" key="2">
    <source>
        <dbReference type="EMBL" id="MFD1533188.1"/>
    </source>
</evidence>
<organism evidence="2 3">
    <name type="scientific">Pseudonocardia aurantiaca</name>
    <dbReference type="NCBI Taxonomy" id="75290"/>
    <lineage>
        <taxon>Bacteria</taxon>
        <taxon>Bacillati</taxon>
        <taxon>Actinomycetota</taxon>
        <taxon>Actinomycetes</taxon>
        <taxon>Pseudonocardiales</taxon>
        <taxon>Pseudonocardiaceae</taxon>
        <taxon>Pseudonocardia</taxon>
    </lineage>
</organism>
<proteinExistence type="predicted"/>
<dbReference type="EMBL" id="JBHUCP010000023">
    <property type="protein sequence ID" value="MFD1533188.1"/>
    <property type="molecule type" value="Genomic_DNA"/>
</dbReference>
<dbReference type="Pfam" id="PF04480">
    <property type="entry name" value="DUF559"/>
    <property type="match status" value="1"/>
</dbReference>
<dbReference type="RefSeq" id="WP_343983600.1">
    <property type="nucleotide sequence ID" value="NZ_BAAAJG010000016.1"/>
</dbReference>
<keyword evidence="3" id="KW-1185">Reference proteome</keyword>
<dbReference type="SUPFAM" id="SSF52980">
    <property type="entry name" value="Restriction endonuclease-like"/>
    <property type="match status" value="1"/>
</dbReference>
<sequence length="273" mass="30001">MTRKQLRGPRFQRLFPDVYAPAHVEPGLMLRSQAAALLVAGRGVLAGYSAAEVHGASCGDLDAPAEVLLLRPGGQSYRCRGLRVHRDLVDPSETVVVDGMAVTGVVRTAFDLIRWAPGRTEKVVAVDALAHNCELELHDVLRLCSRHLGAWGGRHIKPVLELADSRADSPMETRMRMALWFGGLPPPAVQHPVVTGGRRYLLDLAYPAVRLAVEYDGGHHLTQERARLDLAREAALVAAGWKVLRFDAGVVRNHPRQLAEHVRWELSRRGQAA</sequence>
<dbReference type="Proteomes" id="UP001597145">
    <property type="component" value="Unassembled WGS sequence"/>
</dbReference>
<protein>
    <submittedName>
        <fullName evidence="2">DUF559 domain-containing protein</fullName>
    </submittedName>
</protein>
<evidence type="ECO:0000313" key="3">
    <source>
        <dbReference type="Proteomes" id="UP001597145"/>
    </source>
</evidence>
<dbReference type="InterPro" id="IPR007569">
    <property type="entry name" value="DUF559"/>
</dbReference>
<evidence type="ECO:0000259" key="1">
    <source>
        <dbReference type="Pfam" id="PF04480"/>
    </source>
</evidence>
<dbReference type="Gene3D" id="3.40.960.10">
    <property type="entry name" value="VSR Endonuclease"/>
    <property type="match status" value="1"/>
</dbReference>